<dbReference type="SUPFAM" id="SSF88713">
    <property type="entry name" value="Glycoside hydrolase/deacetylase"/>
    <property type="match status" value="1"/>
</dbReference>
<sequence>MKKSCFIVSLAILIIIQTFFIFKLSNEYISVIRVKRSMKEKKTALTMLSNNLSNSNSKKKELAEKIKKAESEKIKLIKENSKLENILFLNKTTSFYVANIPENKVVYLTFDDGPSNNTLKILDILDRYNVKATFFVNGSSSKFSINTYKTIVSKGHSLGNHTYSHNYSEIYKNIEGFIKDFNKLQNHLNNSIGIQPKIARLPGGSNNTVSRKYGGKSIMRDISKYLIDNDYTYFDWNVDSTDASVKLQNKNKIITSVLNRSKNKSAAIVLMHDNSLKTTTVEALPEIIEGLIKQGFEFRPLSSAEYINQFLRAK</sequence>
<comment type="caution">
    <text evidence="4">The sequence shown here is derived from an EMBL/GenBank/DDBJ whole genome shotgun (WGS) entry which is preliminary data.</text>
</comment>
<dbReference type="Gene3D" id="3.20.20.370">
    <property type="entry name" value="Glycoside hydrolase/deacetylase"/>
    <property type="match status" value="1"/>
</dbReference>
<feature type="transmembrane region" description="Helical" evidence="2">
    <location>
        <begin position="6"/>
        <end position="29"/>
    </location>
</feature>
<keyword evidence="2" id="KW-1133">Transmembrane helix</keyword>
<feature type="coiled-coil region" evidence="1">
    <location>
        <begin position="45"/>
        <end position="86"/>
    </location>
</feature>
<dbReference type="InterPro" id="IPR011330">
    <property type="entry name" value="Glyco_hydro/deAcase_b/a-brl"/>
</dbReference>
<keyword evidence="1" id="KW-0175">Coiled coil</keyword>
<dbReference type="CDD" id="cd10944">
    <property type="entry name" value="CE4_SmPgdA_like"/>
    <property type="match status" value="1"/>
</dbReference>
<gene>
    <name evidence="4" type="ORF">OXH55_03665</name>
</gene>
<evidence type="ECO:0000256" key="1">
    <source>
        <dbReference type="SAM" id="Coils"/>
    </source>
</evidence>
<proteinExistence type="predicted"/>
<protein>
    <submittedName>
        <fullName evidence="4">Polysaccharide deacetylase</fullName>
    </submittedName>
</protein>
<dbReference type="InterPro" id="IPR050248">
    <property type="entry name" value="Polysacc_deacetylase_ArnD"/>
</dbReference>
<name>A0ABT4CL03_9CLOT</name>
<evidence type="ECO:0000259" key="3">
    <source>
        <dbReference type="PROSITE" id="PS51677"/>
    </source>
</evidence>
<dbReference type="EMBL" id="JAPQES010000001">
    <property type="protein sequence ID" value="MCY6369725.1"/>
    <property type="molecule type" value="Genomic_DNA"/>
</dbReference>
<keyword evidence="2" id="KW-0472">Membrane</keyword>
<dbReference type="PANTHER" id="PTHR10587:SF125">
    <property type="entry name" value="POLYSACCHARIDE DEACETYLASE YHEN-RELATED"/>
    <property type="match status" value="1"/>
</dbReference>
<dbReference type="PROSITE" id="PS51677">
    <property type="entry name" value="NODB"/>
    <property type="match status" value="1"/>
</dbReference>
<dbReference type="Proteomes" id="UP001079657">
    <property type="component" value="Unassembled WGS sequence"/>
</dbReference>
<dbReference type="RefSeq" id="WP_268048095.1">
    <property type="nucleotide sequence ID" value="NZ_JAPQES010000001.1"/>
</dbReference>
<evidence type="ECO:0000313" key="5">
    <source>
        <dbReference type="Proteomes" id="UP001079657"/>
    </source>
</evidence>
<dbReference type="PANTHER" id="PTHR10587">
    <property type="entry name" value="GLYCOSYL TRANSFERASE-RELATED"/>
    <property type="match status" value="1"/>
</dbReference>
<dbReference type="Pfam" id="PF01522">
    <property type="entry name" value="Polysacc_deac_1"/>
    <property type="match status" value="1"/>
</dbReference>
<keyword evidence="2" id="KW-0812">Transmembrane</keyword>
<dbReference type="InterPro" id="IPR002509">
    <property type="entry name" value="NODB_dom"/>
</dbReference>
<keyword evidence="5" id="KW-1185">Reference proteome</keyword>
<organism evidence="4 5">
    <name type="scientific">Clostridium ganghwense</name>
    <dbReference type="NCBI Taxonomy" id="312089"/>
    <lineage>
        <taxon>Bacteria</taxon>
        <taxon>Bacillati</taxon>
        <taxon>Bacillota</taxon>
        <taxon>Clostridia</taxon>
        <taxon>Eubacteriales</taxon>
        <taxon>Clostridiaceae</taxon>
        <taxon>Clostridium</taxon>
    </lineage>
</organism>
<feature type="domain" description="NodB homology" evidence="3">
    <location>
        <begin position="104"/>
        <end position="299"/>
    </location>
</feature>
<accession>A0ABT4CL03</accession>
<reference evidence="4" key="1">
    <citation type="submission" date="2022-12" db="EMBL/GenBank/DDBJ databases">
        <authorList>
            <person name="Wang J."/>
        </authorList>
    </citation>
    <scope>NUCLEOTIDE SEQUENCE</scope>
    <source>
        <strain evidence="4">HY-42-06</strain>
    </source>
</reference>
<evidence type="ECO:0000313" key="4">
    <source>
        <dbReference type="EMBL" id="MCY6369725.1"/>
    </source>
</evidence>
<evidence type="ECO:0000256" key="2">
    <source>
        <dbReference type="SAM" id="Phobius"/>
    </source>
</evidence>